<accession>A0A3E3DBU7</accession>
<evidence type="ECO:0000313" key="4">
    <source>
        <dbReference type="EMBL" id="RGD66730.1"/>
    </source>
</evidence>
<dbReference type="InterPro" id="IPR050109">
    <property type="entry name" value="HTH-type_TetR-like_transc_reg"/>
</dbReference>
<dbReference type="OrthoDB" id="9814200at2"/>
<dbReference type="PRINTS" id="PR00455">
    <property type="entry name" value="HTHTETR"/>
</dbReference>
<feature type="DNA-binding region" description="H-T-H motif" evidence="2">
    <location>
        <begin position="29"/>
        <end position="48"/>
    </location>
</feature>
<dbReference type="GO" id="GO:0000976">
    <property type="term" value="F:transcription cis-regulatory region binding"/>
    <property type="evidence" value="ECO:0007669"/>
    <property type="project" value="TreeGrafter"/>
</dbReference>
<keyword evidence="1 2" id="KW-0238">DNA-binding</keyword>
<dbReference type="Pfam" id="PF00440">
    <property type="entry name" value="TetR_N"/>
    <property type="match status" value="1"/>
</dbReference>
<feature type="domain" description="HTH tetR-type" evidence="3">
    <location>
        <begin position="6"/>
        <end position="66"/>
    </location>
</feature>
<dbReference type="Gene3D" id="1.10.357.10">
    <property type="entry name" value="Tetracycline Repressor, domain 2"/>
    <property type="match status" value="1"/>
</dbReference>
<gene>
    <name evidence="4" type="ORF">DWX31_31110</name>
</gene>
<dbReference type="RefSeq" id="WP_002604442.1">
    <property type="nucleotide sequence ID" value="NZ_CACRUH010000011.1"/>
</dbReference>
<dbReference type="SUPFAM" id="SSF46689">
    <property type="entry name" value="Homeodomain-like"/>
    <property type="match status" value="1"/>
</dbReference>
<dbReference type="EMBL" id="QTJW01000036">
    <property type="protein sequence ID" value="RGD66730.1"/>
    <property type="molecule type" value="Genomic_DNA"/>
</dbReference>
<dbReference type="PROSITE" id="PS50977">
    <property type="entry name" value="HTH_TETR_2"/>
    <property type="match status" value="1"/>
</dbReference>
<sequence>MRLINEKLAADLLEAGKKEFLAHGFQGASLRDIAASLGVTTGAIYRYYTDKAELFSALVEKPARELEERYRAAQKEFADQPLQDQLTELPEVSDENSWIMEFIYDNFDAFKLIVCCSAGTGYEHYLDTLVEIEANSGRALLERMEEAGQQIHQIDDALIHIVSSALFNGIFETVRHDMPRDKAFVYLNDLKEFYSAGWFKLLGMS</sequence>
<dbReference type="InterPro" id="IPR009057">
    <property type="entry name" value="Homeodomain-like_sf"/>
</dbReference>
<evidence type="ECO:0000256" key="1">
    <source>
        <dbReference type="ARBA" id="ARBA00023125"/>
    </source>
</evidence>
<evidence type="ECO:0000313" key="5">
    <source>
        <dbReference type="Proteomes" id="UP000261023"/>
    </source>
</evidence>
<organism evidence="4 5">
    <name type="scientific">Hungatella hathewayi</name>
    <dbReference type="NCBI Taxonomy" id="154046"/>
    <lineage>
        <taxon>Bacteria</taxon>
        <taxon>Bacillati</taxon>
        <taxon>Bacillota</taxon>
        <taxon>Clostridia</taxon>
        <taxon>Lachnospirales</taxon>
        <taxon>Lachnospiraceae</taxon>
        <taxon>Hungatella</taxon>
    </lineage>
</organism>
<dbReference type="Proteomes" id="UP000261023">
    <property type="component" value="Unassembled WGS sequence"/>
</dbReference>
<evidence type="ECO:0000259" key="3">
    <source>
        <dbReference type="PROSITE" id="PS50977"/>
    </source>
</evidence>
<dbReference type="AlphaFoldDB" id="A0A3E3DBU7"/>
<dbReference type="PANTHER" id="PTHR30055">
    <property type="entry name" value="HTH-TYPE TRANSCRIPTIONAL REGULATOR RUTR"/>
    <property type="match status" value="1"/>
</dbReference>
<dbReference type="PANTHER" id="PTHR30055:SF226">
    <property type="entry name" value="HTH-TYPE TRANSCRIPTIONAL REGULATOR PKSA"/>
    <property type="match status" value="1"/>
</dbReference>
<proteinExistence type="predicted"/>
<evidence type="ECO:0000256" key="2">
    <source>
        <dbReference type="PROSITE-ProRule" id="PRU00335"/>
    </source>
</evidence>
<comment type="caution">
    <text evidence="4">The sequence shown here is derived from an EMBL/GenBank/DDBJ whole genome shotgun (WGS) entry which is preliminary data.</text>
</comment>
<dbReference type="GO" id="GO:0003700">
    <property type="term" value="F:DNA-binding transcription factor activity"/>
    <property type="evidence" value="ECO:0007669"/>
    <property type="project" value="TreeGrafter"/>
</dbReference>
<name>A0A3E3DBU7_9FIRM</name>
<reference evidence="4 5" key="1">
    <citation type="submission" date="2018-08" db="EMBL/GenBank/DDBJ databases">
        <title>A genome reference for cultivated species of the human gut microbiota.</title>
        <authorList>
            <person name="Zou Y."/>
            <person name="Xue W."/>
            <person name="Luo G."/>
        </authorList>
    </citation>
    <scope>NUCLEOTIDE SEQUENCE [LARGE SCALE GENOMIC DNA]</scope>
    <source>
        <strain evidence="4 5">AF19-13AC</strain>
    </source>
</reference>
<dbReference type="InterPro" id="IPR001647">
    <property type="entry name" value="HTH_TetR"/>
</dbReference>
<protein>
    <submittedName>
        <fullName evidence="4">TetR/AcrR family transcriptional regulator</fullName>
    </submittedName>
</protein>